<feature type="binding site" evidence="6">
    <location>
        <position position="86"/>
    </location>
    <ligand>
        <name>substrate</name>
    </ligand>
</feature>
<dbReference type="InterPro" id="IPR037138">
    <property type="entry name" value="His_deacetylse_dom_sf"/>
</dbReference>
<evidence type="ECO:0000313" key="10">
    <source>
        <dbReference type="Proteomes" id="UP000193467"/>
    </source>
</evidence>
<evidence type="ECO:0000256" key="4">
    <source>
        <dbReference type="ARBA" id="ARBA00022853"/>
    </source>
</evidence>
<feature type="binding site" evidence="6">
    <location>
        <position position="36"/>
    </location>
    <ligand>
        <name>substrate</name>
    </ligand>
</feature>
<dbReference type="PANTHER" id="PTHR10625">
    <property type="entry name" value="HISTONE DEACETYLASE HDAC1-RELATED"/>
    <property type="match status" value="1"/>
</dbReference>
<evidence type="ECO:0000313" key="9">
    <source>
        <dbReference type="EMBL" id="ORY68031.1"/>
    </source>
</evidence>
<keyword evidence="3" id="KW-0378">Hydrolase</keyword>
<organism evidence="9 10">
    <name type="scientific">Leucosporidium creatinivorum</name>
    <dbReference type="NCBI Taxonomy" id="106004"/>
    <lineage>
        <taxon>Eukaryota</taxon>
        <taxon>Fungi</taxon>
        <taxon>Dikarya</taxon>
        <taxon>Basidiomycota</taxon>
        <taxon>Pucciniomycotina</taxon>
        <taxon>Microbotryomycetes</taxon>
        <taxon>Leucosporidiales</taxon>
        <taxon>Leucosporidium</taxon>
    </lineage>
</organism>
<feature type="active site" description="Proton acceptor" evidence="5">
    <location>
        <position position="78"/>
    </location>
</feature>
<dbReference type="InterPro" id="IPR003084">
    <property type="entry name" value="HDAC_I/II"/>
</dbReference>
<dbReference type="STRING" id="106004.A0A1Y2E8Z4"/>
<dbReference type="InterPro" id="IPR000286">
    <property type="entry name" value="HDACs"/>
</dbReference>
<dbReference type="PIRSF" id="PIRSF037913">
    <property type="entry name" value="His_deacetylse_1"/>
    <property type="match status" value="1"/>
</dbReference>
<dbReference type="OrthoDB" id="1918432at2759"/>
<keyword evidence="10" id="KW-1185">Reference proteome</keyword>
<keyword evidence="4" id="KW-0156">Chromatin regulator</keyword>
<proteinExistence type="inferred from homology"/>
<keyword evidence="7" id="KW-0479">Metal-binding</keyword>
<evidence type="ECO:0000259" key="8">
    <source>
        <dbReference type="Pfam" id="PF00850"/>
    </source>
</evidence>
<dbReference type="PRINTS" id="PR01271">
    <property type="entry name" value="HISDACETLASE"/>
</dbReference>
<feature type="domain" description="Histone deacetylase" evidence="8">
    <location>
        <begin position="1"/>
        <end position="253"/>
    </location>
</feature>
<dbReference type="Proteomes" id="UP000193467">
    <property type="component" value="Unassembled WGS sequence"/>
</dbReference>
<comment type="similarity">
    <text evidence="1">Belongs to the histone deacetylase family. HD type 1 subfamily.</text>
</comment>
<evidence type="ECO:0000256" key="6">
    <source>
        <dbReference type="PIRSR" id="PIRSR037913-2"/>
    </source>
</evidence>
<feature type="binding site" evidence="6">
    <location>
        <position position="240"/>
    </location>
    <ligand>
        <name>substrate</name>
    </ligand>
</feature>
<evidence type="ECO:0000256" key="1">
    <source>
        <dbReference type="ARBA" id="ARBA00006457"/>
    </source>
</evidence>
<protein>
    <recommendedName>
        <fullName evidence="2">histone deacetylase</fullName>
        <ecNumber evidence="2">3.5.1.98</ecNumber>
    </recommendedName>
</protein>
<dbReference type="EMBL" id="MCGR01000059">
    <property type="protein sequence ID" value="ORY68031.1"/>
    <property type="molecule type" value="Genomic_DNA"/>
</dbReference>
<dbReference type="GO" id="GO:0141221">
    <property type="term" value="F:histone deacetylase activity, hydrolytic mechanism"/>
    <property type="evidence" value="ECO:0007669"/>
    <property type="project" value="UniProtKB-EC"/>
</dbReference>
<dbReference type="GO" id="GO:0046872">
    <property type="term" value="F:metal ion binding"/>
    <property type="evidence" value="ECO:0007669"/>
    <property type="project" value="UniProtKB-KW"/>
</dbReference>
<name>A0A1Y2E8Z4_9BASI</name>
<reference evidence="9 10" key="1">
    <citation type="submission" date="2016-07" db="EMBL/GenBank/DDBJ databases">
        <title>Pervasive Adenine N6-methylation of Active Genes in Fungi.</title>
        <authorList>
            <consortium name="DOE Joint Genome Institute"/>
            <person name="Mondo S.J."/>
            <person name="Dannebaum R.O."/>
            <person name="Kuo R.C."/>
            <person name="Labutti K."/>
            <person name="Haridas S."/>
            <person name="Kuo A."/>
            <person name="Salamov A."/>
            <person name="Ahrendt S.R."/>
            <person name="Lipzen A."/>
            <person name="Sullivan W."/>
            <person name="Andreopoulos W.B."/>
            <person name="Clum A."/>
            <person name="Lindquist E."/>
            <person name="Daum C."/>
            <person name="Ramamoorthy G.K."/>
            <person name="Gryganskyi A."/>
            <person name="Culley D."/>
            <person name="Magnuson J.K."/>
            <person name="James T.Y."/>
            <person name="O'Malley M.A."/>
            <person name="Stajich J.E."/>
            <person name="Spatafora J.W."/>
            <person name="Visel A."/>
            <person name="Grigoriev I.V."/>
        </authorList>
    </citation>
    <scope>NUCLEOTIDE SEQUENCE [LARGE SCALE GENOMIC DNA]</scope>
    <source>
        <strain evidence="9 10">62-1032</strain>
    </source>
</reference>
<dbReference type="InterPro" id="IPR023801">
    <property type="entry name" value="His_deacetylse_dom"/>
</dbReference>
<accession>A0A1Y2E8Z4</accession>
<evidence type="ECO:0000256" key="7">
    <source>
        <dbReference type="PIRSR" id="PIRSR037913-3"/>
    </source>
</evidence>
<dbReference type="EC" id="3.5.1.98" evidence="2"/>
<feature type="binding site" evidence="7">
    <location>
        <position position="201"/>
    </location>
    <ligand>
        <name>a divalent metal cation</name>
        <dbReference type="ChEBI" id="CHEBI:60240"/>
    </ligand>
</feature>
<feature type="binding site" evidence="7">
    <location>
        <position position="115"/>
    </location>
    <ligand>
        <name>a divalent metal cation</name>
        <dbReference type="ChEBI" id="CHEBI:60240"/>
    </ligand>
</feature>
<dbReference type="GO" id="GO:0070210">
    <property type="term" value="C:Rpd3L-Expanded complex"/>
    <property type="evidence" value="ECO:0007669"/>
    <property type="project" value="TreeGrafter"/>
</dbReference>
<dbReference type="GO" id="GO:0031507">
    <property type="term" value="P:heterochromatin formation"/>
    <property type="evidence" value="ECO:0007669"/>
    <property type="project" value="TreeGrafter"/>
</dbReference>
<dbReference type="InterPro" id="IPR023696">
    <property type="entry name" value="Ureohydrolase_dom_sf"/>
</dbReference>
<evidence type="ECO:0000256" key="2">
    <source>
        <dbReference type="ARBA" id="ARBA00012111"/>
    </source>
</evidence>
<dbReference type="InParanoid" id="A0A1Y2E8Z4"/>
<dbReference type="PANTHER" id="PTHR10625:SF2">
    <property type="entry name" value="HISTONE DEACETYLASE"/>
    <property type="match status" value="1"/>
</dbReference>
<sequence length="362" mass="40015">MTRFHTDEYIDFLSRVSPELVEEMSVGGTRFLIGEDCPAFEGLFEFCSISAGGSLSGARRLTTGQADIALNWAGGLHHAKKREASGFCYINDIVLGILELLRYHARVLYIDIDVHHGDGVEEAFYTSDRVMTASFHKFGDYFPGTGALGDRGKGAGKGYAVNFPLKDGIDDESYKGVFRPVMQAIMDWYRPGAVVLQCGADSLAEDKLGPFNLSMKGHADCVAFMRSFNVPLMIVGGGGYTIRNVARTWAYETGVAVGEDMTQTDMPFNDYIEYFGPEFKLDVPASNMENSNSREYLEKTKAALLESLRNMPFAPSAQMQHVPYDFEDDEEDEDEDLDVRISGESSFLGRRGFGAEDDAKGN</sequence>
<dbReference type="SUPFAM" id="SSF52768">
    <property type="entry name" value="Arginase/deacetylase"/>
    <property type="match status" value="1"/>
</dbReference>
<evidence type="ECO:0000256" key="3">
    <source>
        <dbReference type="ARBA" id="ARBA00022801"/>
    </source>
</evidence>
<dbReference type="AlphaFoldDB" id="A0A1Y2E8Z4"/>
<comment type="caution">
    <text evidence="9">The sequence shown here is derived from an EMBL/GenBank/DDBJ whole genome shotgun (WGS) entry which is preliminary data.</text>
</comment>
<feature type="binding site" evidence="7">
    <location>
        <position position="113"/>
    </location>
    <ligand>
        <name>a divalent metal cation</name>
        <dbReference type="ChEBI" id="CHEBI:60240"/>
    </ligand>
</feature>
<gene>
    <name evidence="9" type="ORF">BCR35DRAFT_308216</name>
</gene>
<dbReference type="Pfam" id="PF00850">
    <property type="entry name" value="Hist_deacetyl"/>
    <property type="match status" value="1"/>
</dbReference>
<evidence type="ECO:0000256" key="5">
    <source>
        <dbReference type="PIRSR" id="PIRSR037913-1"/>
    </source>
</evidence>
<dbReference type="Gene3D" id="3.40.800.20">
    <property type="entry name" value="Histone deacetylase domain"/>
    <property type="match status" value="1"/>
</dbReference>
<dbReference type="PRINTS" id="PR01270">
    <property type="entry name" value="HDASUPER"/>
</dbReference>